<dbReference type="GO" id="GO:0003723">
    <property type="term" value="F:RNA binding"/>
    <property type="evidence" value="ECO:0007669"/>
    <property type="project" value="InterPro"/>
</dbReference>
<protein>
    <submittedName>
        <fullName evidence="3">(Atlantic silverside) hypothetical protein</fullName>
    </submittedName>
</protein>
<keyword evidence="1" id="KW-0479">Metal-binding</keyword>
<name>A0A8S4BPJ1_9TELE</name>
<dbReference type="PROSITE" id="PS50158">
    <property type="entry name" value="ZF_CCHC"/>
    <property type="match status" value="2"/>
</dbReference>
<keyword evidence="1" id="KW-0862">Zinc</keyword>
<evidence type="ECO:0000313" key="4">
    <source>
        <dbReference type="Proteomes" id="UP000677803"/>
    </source>
</evidence>
<dbReference type="SMART" id="SM00343">
    <property type="entry name" value="ZnF_C2HC"/>
    <property type="match status" value="3"/>
</dbReference>
<dbReference type="GO" id="GO:0002218">
    <property type="term" value="P:activation of innate immune response"/>
    <property type="evidence" value="ECO:0007669"/>
    <property type="project" value="InterPro"/>
</dbReference>
<dbReference type="Gene3D" id="4.10.60.10">
    <property type="entry name" value="Zinc finger, CCHC-type"/>
    <property type="match status" value="1"/>
</dbReference>
<reference evidence="3" key="1">
    <citation type="submission" date="2021-05" db="EMBL/GenBank/DDBJ databases">
        <authorList>
            <person name="Tigano A."/>
        </authorList>
    </citation>
    <scope>NUCLEOTIDE SEQUENCE</scope>
</reference>
<accession>A0A8S4BPJ1</accession>
<organism evidence="3 4">
    <name type="scientific">Menidia menidia</name>
    <name type="common">Atlantic silverside</name>
    <dbReference type="NCBI Taxonomy" id="238744"/>
    <lineage>
        <taxon>Eukaryota</taxon>
        <taxon>Metazoa</taxon>
        <taxon>Chordata</taxon>
        <taxon>Craniata</taxon>
        <taxon>Vertebrata</taxon>
        <taxon>Euteleostomi</taxon>
        <taxon>Actinopterygii</taxon>
        <taxon>Neopterygii</taxon>
        <taxon>Teleostei</taxon>
        <taxon>Neoteleostei</taxon>
        <taxon>Acanthomorphata</taxon>
        <taxon>Ovalentaria</taxon>
        <taxon>Atherinomorphae</taxon>
        <taxon>Atheriniformes</taxon>
        <taxon>Atherinopsidae</taxon>
        <taxon>Menidiinae</taxon>
        <taxon>Menidia</taxon>
    </lineage>
</organism>
<keyword evidence="1" id="KW-0863">Zinc-finger</keyword>
<dbReference type="InterPro" id="IPR057810">
    <property type="entry name" value="RBD_ZCCHC3_1st"/>
</dbReference>
<feature type="domain" description="CCHC-type" evidence="2">
    <location>
        <begin position="240"/>
        <end position="255"/>
    </location>
</feature>
<dbReference type="InterPro" id="IPR001878">
    <property type="entry name" value="Znf_CCHC"/>
</dbReference>
<dbReference type="AlphaFoldDB" id="A0A8S4BPJ1"/>
<evidence type="ECO:0000313" key="3">
    <source>
        <dbReference type="EMBL" id="CAG6021027.1"/>
    </source>
</evidence>
<dbReference type="GO" id="GO:0008270">
    <property type="term" value="F:zinc ion binding"/>
    <property type="evidence" value="ECO:0007669"/>
    <property type="project" value="UniProtKB-KW"/>
</dbReference>
<dbReference type="EMBL" id="CAJRST010041044">
    <property type="protein sequence ID" value="CAG6021027.1"/>
    <property type="molecule type" value="Genomic_DNA"/>
</dbReference>
<dbReference type="SUPFAM" id="SSF57756">
    <property type="entry name" value="Retrovirus zinc finger-like domains"/>
    <property type="match status" value="1"/>
</dbReference>
<dbReference type="OrthoDB" id="8952792at2759"/>
<dbReference type="PANTHER" id="PTHR22639:SF7">
    <property type="entry name" value="CCHC-TYPE DOMAIN-CONTAINING PROTEIN"/>
    <property type="match status" value="1"/>
</dbReference>
<dbReference type="InterPro" id="IPR057811">
    <property type="entry name" value="RBD_ZCCHC3_2nd"/>
</dbReference>
<evidence type="ECO:0000256" key="1">
    <source>
        <dbReference type="PROSITE-ProRule" id="PRU00047"/>
    </source>
</evidence>
<dbReference type="PANTHER" id="PTHR22639">
    <property type="entry name" value="GAG-RELATED PROTEIN"/>
    <property type="match status" value="1"/>
</dbReference>
<keyword evidence="4" id="KW-1185">Reference proteome</keyword>
<dbReference type="Pfam" id="PF23057">
    <property type="entry name" value="RBD_ZCCHC3_1st"/>
    <property type="match status" value="1"/>
</dbReference>
<dbReference type="Proteomes" id="UP000677803">
    <property type="component" value="Unassembled WGS sequence"/>
</dbReference>
<dbReference type="Pfam" id="PF23058">
    <property type="entry name" value="RBD_ZCCHC3_2nd"/>
    <property type="match status" value="1"/>
</dbReference>
<sequence>MSCVLVTGRKLGGVGRKGRDQIVWWRLAVWTDVAARKRRKLSVVGLNGAEESSSKETAVGGQDWFVKTVLIDGLKVDPGQVFCLRWNPADNGYDVTLHSQVMYDRVLMTCKAESVPFSLFKVEPLGQRNVRVITVHMYNPYGKVDKPVKYLRDNYGIWSGRRQFRVLLGEDPESGDGLRHPPAYFSLGGERVFLFYSGQLSFCRQCRSFGHLAAGCTLIRCRNCGGEGHGAASCSQPKTCNGCGKTGHLFRVCPSSGRTYAAVAGESLGPSLGPLVEEPQDVQGVKGDLSAGKAATAAEADPDAKAIPANGAEGTFIGMYSTSCLMTTLLAWHAIHWFT</sequence>
<proteinExistence type="predicted"/>
<dbReference type="GO" id="GO:0003690">
    <property type="term" value="F:double-stranded DNA binding"/>
    <property type="evidence" value="ECO:0007669"/>
    <property type="project" value="InterPro"/>
</dbReference>
<gene>
    <name evidence="3" type="ORF">MMEN_LOCUS21242</name>
</gene>
<comment type="caution">
    <text evidence="3">The sequence shown here is derived from an EMBL/GenBank/DDBJ whole genome shotgun (WGS) entry which is preliminary data.</text>
</comment>
<evidence type="ECO:0000259" key="2">
    <source>
        <dbReference type="PROSITE" id="PS50158"/>
    </source>
</evidence>
<feature type="domain" description="CCHC-type" evidence="2">
    <location>
        <begin position="220"/>
        <end position="236"/>
    </location>
</feature>
<dbReference type="InterPro" id="IPR042509">
    <property type="entry name" value="ZCCHC3"/>
</dbReference>
<dbReference type="InterPro" id="IPR036875">
    <property type="entry name" value="Znf_CCHC_sf"/>
</dbReference>